<feature type="binding site" evidence="7">
    <location>
        <position position="58"/>
    </location>
    <ligand>
        <name>Zn(2+)</name>
        <dbReference type="ChEBI" id="CHEBI:29105"/>
        <label>2</label>
    </ligand>
</feature>
<keyword evidence="10" id="KW-1185">Reference proteome</keyword>
<organism evidence="9 10">
    <name type="scientific">Rhodanobacter lindaniclasticus</name>
    <dbReference type="NCBI Taxonomy" id="75310"/>
    <lineage>
        <taxon>Bacteria</taxon>
        <taxon>Pseudomonadati</taxon>
        <taxon>Pseudomonadota</taxon>
        <taxon>Gammaproteobacteria</taxon>
        <taxon>Lysobacterales</taxon>
        <taxon>Rhodanobacteraceae</taxon>
        <taxon>Rhodanobacter</taxon>
    </lineage>
</organism>
<dbReference type="GO" id="GO:0046872">
    <property type="term" value="F:metal ion binding"/>
    <property type="evidence" value="ECO:0007669"/>
    <property type="project" value="UniProtKB-KW"/>
</dbReference>
<reference evidence="9 10" key="1">
    <citation type="submission" date="2017-02" db="EMBL/GenBank/DDBJ databases">
        <title>Whole genome sequencing of Rhodanobacter lindaniclasticus DSM 17932.</title>
        <authorList>
            <person name="Kumar S."/>
            <person name="Patil P."/>
            <person name="Patil P.B."/>
        </authorList>
    </citation>
    <scope>NUCLEOTIDE SEQUENCE [LARGE SCALE GENOMIC DNA]</scope>
    <source>
        <strain evidence="9 10">DSM 17932</strain>
    </source>
</reference>
<dbReference type="Pfam" id="PF16123">
    <property type="entry name" value="HAGH_C"/>
    <property type="match status" value="1"/>
</dbReference>
<dbReference type="UniPathway" id="UPA00619">
    <property type="reaction ID" value="UER00676"/>
</dbReference>
<keyword evidence="5 7" id="KW-0378">Hydrolase</keyword>
<gene>
    <name evidence="7" type="primary">gloB</name>
    <name evidence="9" type="ORF">B1991_12420</name>
</gene>
<comment type="similarity">
    <text evidence="3 7">Belongs to the metallo-beta-lactamase superfamily. Glyoxalase II family.</text>
</comment>
<accession>A0A4S3KDP8</accession>
<evidence type="ECO:0000313" key="9">
    <source>
        <dbReference type="EMBL" id="THD06622.1"/>
    </source>
</evidence>
<dbReference type="InterPro" id="IPR032282">
    <property type="entry name" value="HAGH_C"/>
</dbReference>
<feature type="binding site" evidence="7">
    <location>
        <position position="166"/>
    </location>
    <ligand>
        <name>Zn(2+)</name>
        <dbReference type="ChEBI" id="CHEBI:29105"/>
        <label>2</label>
    </ligand>
</feature>
<dbReference type="InterPro" id="IPR001279">
    <property type="entry name" value="Metallo-B-lactamas"/>
</dbReference>
<dbReference type="NCBIfam" id="TIGR03413">
    <property type="entry name" value="GSH_gloB"/>
    <property type="match status" value="1"/>
</dbReference>
<dbReference type="EC" id="3.1.2.6" evidence="7"/>
<dbReference type="GO" id="GO:0019243">
    <property type="term" value="P:methylglyoxal catabolic process to D-lactate via S-lactoyl-glutathione"/>
    <property type="evidence" value="ECO:0007669"/>
    <property type="project" value="UniProtKB-UniRule"/>
</dbReference>
<dbReference type="Gene3D" id="3.60.15.10">
    <property type="entry name" value="Ribonuclease Z/Hydroxyacylglutathione hydrolase-like"/>
    <property type="match status" value="1"/>
</dbReference>
<evidence type="ECO:0000256" key="4">
    <source>
        <dbReference type="ARBA" id="ARBA00022723"/>
    </source>
</evidence>
<comment type="cofactor">
    <cofactor evidence="7">
        <name>Zn(2+)</name>
        <dbReference type="ChEBI" id="CHEBI:29105"/>
    </cofactor>
    <text evidence="7">Binds 2 Zn(2+) ions per subunit.</text>
</comment>
<dbReference type="SMART" id="SM00849">
    <property type="entry name" value="Lactamase_B"/>
    <property type="match status" value="1"/>
</dbReference>
<comment type="caution">
    <text evidence="9">The sequence shown here is derived from an EMBL/GenBank/DDBJ whole genome shotgun (WGS) entry which is preliminary data.</text>
</comment>
<dbReference type="PIRSF" id="PIRSF005457">
    <property type="entry name" value="Glx"/>
    <property type="match status" value="1"/>
</dbReference>
<evidence type="ECO:0000256" key="2">
    <source>
        <dbReference type="ARBA" id="ARBA00004963"/>
    </source>
</evidence>
<name>A0A4S3KDP8_9GAMM</name>
<evidence type="ECO:0000256" key="6">
    <source>
        <dbReference type="ARBA" id="ARBA00022833"/>
    </source>
</evidence>
<dbReference type="InterPro" id="IPR017782">
    <property type="entry name" value="Hydroxyacylglutathione_Hdrlase"/>
</dbReference>
<dbReference type="SUPFAM" id="SSF56281">
    <property type="entry name" value="Metallo-hydrolase/oxidoreductase"/>
    <property type="match status" value="1"/>
</dbReference>
<sequence>MHLLPLPALTDNYIWLLHDDEGQAVVVDPGEAGVVEQALEQHHLRLRSVLLTHHHNDHIGGAAELRKRHGATVHGPLDPRIDCLTHVVGDGDTVELSAPRLTFEVLAIPGHTLTHIGYVGAGLLLCGDTLFSLGCGRLFEGTPAQMLASLERLAALPGSTRVCAGHEYTHANGLFANEVEPDNPKLRQRRDEVARLRAAGQPSLPVTLEVERTTNPFLRVDAQAVVEWCARRGTGGDRVARFAALRAAKDVFRA</sequence>
<feature type="binding site" evidence="7">
    <location>
        <position position="128"/>
    </location>
    <ligand>
        <name>Zn(2+)</name>
        <dbReference type="ChEBI" id="CHEBI:29105"/>
        <label>2</label>
    </ligand>
</feature>
<evidence type="ECO:0000256" key="5">
    <source>
        <dbReference type="ARBA" id="ARBA00022801"/>
    </source>
</evidence>
<feature type="binding site" evidence="7">
    <location>
        <position position="111"/>
    </location>
    <ligand>
        <name>Zn(2+)</name>
        <dbReference type="ChEBI" id="CHEBI:29105"/>
        <label>1</label>
    </ligand>
</feature>
<comment type="function">
    <text evidence="7">Thiolesterase that catalyzes the hydrolysis of S-D-lactoyl-glutathione to form glutathione and D-lactic acid.</text>
</comment>
<feature type="binding site" evidence="7">
    <location>
        <position position="128"/>
    </location>
    <ligand>
        <name>Zn(2+)</name>
        <dbReference type="ChEBI" id="CHEBI:29105"/>
        <label>1</label>
    </ligand>
</feature>
<dbReference type="AlphaFoldDB" id="A0A4S3KDP8"/>
<keyword evidence="6 7" id="KW-0862">Zinc</keyword>
<comment type="catalytic activity">
    <reaction evidence="1 7">
        <text>an S-(2-hydroxyacyl)glutathione + H2O = a 2-hydroxy carboxylate + glutathione + H(+)</text>
        <dbReference type="Rhea" id="RHEA:21864"/>
        <dbReference type="ChEBI" id="CHEBI:15377"/>
        <dbReference type="ChEBI" id="CHEBI:15378"/>
        <dbReference type="ChEBI" id="CHEBI:57925"/>
        <dbReference type="ChEBI" id="CHEBI:58896"/>
        <dbReference type="ChEBI" id="CHEBI:71261"/>
        <dbReference type="EC" id="3.1.2.6"/>
    </reaction>
</comment>
<feature type="binding site" evidence="7">
    <location>
        <position position="53"/>
    </location>
    <ligand>
        <name>Zn(2+)</name>
        <dbReference type="ChEBI" id="CHEBI:29105"/>
        <label>1</label>
    </ligand>
</feature>
<dbReference type="GO" id="GO:0004416">
    <property type="term" value="F:hydroxyacylglutathione hydrolase activity"/>
    <property type="evidence" value="ECO:0007669"/>
    <property type="project" value="UniProtKB-UniRule"/>
</dbReference>
<protein>
    <recommendedName>
        <fullName evidence="7">Hydroxyacylglutathione hydrolase</fullName>
        <ecNumber evidence="7">3.1.2.6</ecNumber>
    </recommendedName>
    <alternativeName>
        <fullName evidence="7">Glyoxalase II</fullName>
        <shortName evidence="7">Glx II</shortName>
    </alternativeName>
</protein>
<feature type="binding site" evidence="7">
    <location>
        <position position="57"/>
    </location>
    <ligand>
        <name>Zn(2+)</name>
        <dbReference type="ChEBI" id="CHEBI:29105"/>
        <label>2</label>
    </ligand>
</feature>
<evidence type="ECO:0000256" key="7">
    <source>
        <dbReference type="HAMAP-Rule" id="MF_01374"/>
    </source>
</evidence>
<feature type="binding site" evidence="7">
    <location>
        <position position="55"/>
    </location>
    <ligand>
        <name>Zn(2+)</name>
        <dbReference type="ChEBI" id="CHEBI:29105"/>
        <label>1</label>
    </ligand>
</feature>
<dbReference type="Proteomes" id="UP000306317">
    <property type="component" value="Unassembled WGS sequence"/>
</dbReference>
<evidence type="ECO:0000259" key="8">
    <source>
        <dbReference type="SMART" id="SM00849"/>
    </source>
</evidence>
<dbReference type="PANTHER" id="PTHR43705:SF1">
    <property type="entry name" value="HYDROXYACYLGLUTATHIONE HYDROLASE GLOB"/>
    <property type="match status" value="1"/>
</dbReference>
<feature type="domain" description="Metallo-beta-lactamase" evidence="8">
    <location>
        <begin position="11"/>
        <end position="166"/>
    </location>
</feature>
<comment type="pathway">
    <text evidence="2 7">Secondary metabolite metabolism; methylglyoxal degradation; (R)-lactate from methylglyoxal: step 2/2.</text>
</comment>
<dbReference type="EMBL" id="MWIO01000032">
    <property type="protein sequence ID" value="THD06622.1"/>
    <property type="molecule type" value="Genomic_DNA"/>
</dbReference>
<dbReference type="RefSeq" id="WP_136259000.1">
    <property type="nucleotide sequence ID" value="NZ_MWIO01000032.1"/>
</dbReference>
<dbReference type="InterPro" id="IPR050110">
    <property type="entry name" value="Glyoxalase_II_hydrolase"/>
</dbReference>
<dbReference type="HAMAP" id="MF_01374">
    <property type="entry name" value="Glyoxalase_2"/>
    <property type="match status" value="1"/>
</dbReference>
<evidence type="ECO:0000256" key="1">
    <source>
        <dbReference type="ARBA" id="ARBA00001623"/>
    </source>
</evidence>
<dbReference type="CDD" id="cd07723">
    <property type="entry name" value="hydroxyacylglutathione_hydrolase_MBL-fold"/>
    <property type="match status" value="1"/>
</dbReference>
<dbReference type="InterPro" id="IPR036866">
    <property type="entry name" value="RibonucZ/Hydroxyglut_hydro"/>
</dbReference>
<keyword evidence="4 7" id="KW-0479">Metal-binding</keyword>
<dbReference type="OrthoDB" id="9802248at2"/>
<dbReference type="Pfam" id="PF00753">
    <property type="entry name" value="Lactamase_B"/>
    <property type="match status" value="1"/>
</dbReference>
<proteinExistence type="inferred from homology"/>
<comment type="subunit">
    <text evidence="7">Monomer.</text>
</comment>
<dbReference type="InterPro" id="IPR035680">
    <property type="entry name" value="Clx_II_MBL"/>
</dbReference>
<evidence type="ECO:0000313" key="10">
    <source>
        <dbReference type="Proteomes" id="UP000306317"/>
    </source>
</evidence>
<dbReference type="PANTHER" id="PTHR43705">
    <property type="entry name" value="HYDROXYACYLGLUTATHIONE HYDROLASE"/>
    <property type="match status" value="1"/>
</dbReference>
<evidence type="ECO:0000256" key="3">
    <source>
        <dbReference type="ARBA" id="ARBA00006759"/>
    </source>
</evidence>